<evidence type="ECO:0008006" key="2">
    <source>
        <dbReference type="Google" id="ProtNLM"/>
    </source>
</evidence>
<protein>
    <recommendedName>
        <fullName evidence="2">Glycosyltransferase subfamily 4-like N-terminal domain-containing protein</fullName>
    </recommendedName>
</protein>
<organism evidence="1">
    <name type="scientific">marine sediment metagenome</name>
    <dbReference type="NCBI Taxonomy" id="412755"/>
    <lineage>
        <taxon>unclassified sequences</taxon>
        <taxon>metagenomes</taxon>
        <taxon>ecological metagenomes</taxon>
    </lineage>
</organism>
<proteinExistence type="predicted"/>
<gene>
    <name evidence="1" type="ORF">LCGC14_2190010</name>
</gene>
<evidence type="ECO:0000313" key="1">
    <source>
        <dbReference type="EMBL" id="KKL61958.1"/>
    </source>
</evidence>
<dbReference type="AlphaFoldDB" id="A0A0F9DJT1"/>
<comment type="caution">
    <text evidence="1">The sequence shown here is derived from an EMBL/GenBank/DDBJ whole genome shotgun (WGS) entry which is preliminary data.</text>
</comment>
<name>A0A0F9DJT1_9ZZZZ</name>
<reference evidence="1" key="1">
    <citation type="journal article" date="2015" name="Nature">
        <title>Complex archaea that bridge the gap between prokaryotes and eukaryotes.</title>
        <authorList>
            <person name="Spang A."/>
            <person name="Saw J.H."/>
            <person name="Jorgensen S.L."/>
            <person name="Zaremba-Niedzwiedzka K."/>
            <person name="Martijn J."/>
            <person name="Lind A.E."/>
            <person name="van Eijk R."/>
            <person name="Schleper C."/>
            <person name="Guy L."/>
            <person name="Ettema T.J."/>
        </authorList>
    </citation>
    <scope>NUCLEOTIDE SEQUENCE</scope>
</reference>
<dbReference type="EMBL" id="LAZR01028646">
    <property type="protein sequence ID" value="KKL61958.1"/>
    <property type="molecule type" value="Genomic_DNA"/>
</dbReference>
<accession>A0A0F9DJT1</accession>
<sequence length="140" mass="16071">SSGIAFALAFWKKARLIRKPIVAIHCGLLNNPYYRLRRYLTNNLLASMFTLLFGEGELSSMLKMFPALREKVMVNQFGVDTTFWYPGQEKENFVFSIGNDGRRDYETLVKAADTIDHEIIILTAKKISIPLPSNVKVIRW</sequence>
<feature type="non-terminal residue" evidence="1">
    <location>
        <position position="1"/>
    </location>
</feature>
<dbReference type="SUPFAM" id="SSF53756">
    <property type="entry name" value="UDP-Glycosyltransferase/glycogen phosphorylase"/>
    <property type="match status" value="1"/>
</dbReference>